<keyword evidence="1" id="KW-0012">Acyltransferase</keyword>
<accession>A0A6G1RQM6</accession>
<dbReference type="GO" id="GO:0019432">
    <property type="term" value="P:triglyceride biosynthetic process"/>
    <property type="evidence" value="ECO:0007669"/>
    <property type="project" value="TreeGrafter"/>
</dbReference>
<dbReference type="InterPro" id="IPR022284">
    <property type="entry name" value="GPAT/DHAPAT"/>
</dbReference>
<protein>
    <submittedName>
        <fullName evidence="1">Glycerol-3-phosphate acyltransferase 2, mitochondrial</fullName>
    </submittedName>
</protein>
<dbReference type="AlphaFoldDB" id="A0A6G1RQM6"/>
<sequence>MKSFSMLLEEILRRRHDVGFSGQLLALVQHSLGLLGPHLTSYRLGSIGDVLVIPKDSAEARRELGCHSAAILPVFASEAVGAGAIHALLVEVLPFLPPTGSLLGIVFSHEELCRKTLELLRLLPPSLLGFQPCQPLDFQSEDIVDKLLLCGLLESEEPEGQRWGCDLEDEPHWKRRIWDSLGFDSDSGSEGAVVRKRCFKLSEPEAFPGFLPFLWRLLRPVLRTLGRAVAFLERPCWPQHETAYVEALLQFLAEEDSFDPPTMSLALSSLQTFKEMGVLEEERTPTGPLLHLAQPFHSSTRRKELEASILQFSQL</sequence>
<dbReference type="GO" id="GO:0031966">
    <property type="term" value="C:mitochondrial membrane"/>
    <property type="evidence" value="ECO:0007669"/>
    <property type="project" value="TreeGrafter"/>
</dbReference>
<dbReference type="GO" id="GO:0006631">
    <property type="term" value="P:fatty acid metabolic process"/>
    <property type="evidence" value="ECO:0007669"/>
    <property type="project" value="TreeGrafter"/>
</dbReference>
<dbReference type="GO" id="GO:0006072">
    <property type="term" value="P:glycerol-3-phosphate metabolic process"/>
    <property type="evidence" value="ECO:0007669"/>
    <property type="project" value="TreeGrafter"/>
</dbReference>
<organism evidence="1">
    <name type="scientific">Hypotaenidia okinawae</name>
    <dbReference type="NCBI Taxonomy" id="2861861"/>
    <lineage>
        <taxon>Eukaryota</taxon>
        <taxon>Metazoa</taxon>
        <taxon>Chordata</taxon>
        <taxon>Craniata</taxon>
        <taxon>Vertebrata</taxon>
        <taxon>Euteleostomi</taxon>
        <taxon>Archelosauria</taxon>
        <taxon>Archosauria</taxon>
        <taxon>Dinosauria</taxon>
        <taxon>Saurischia</taxon>
        <taxon>Theropoda</taxon>
        <taxon>Coelurosauria</taxon>
        <taxon>Aves</taxon>
        <taxon>Neognathae</taxon>
        <taxon>Neoaves</taxon>
        <taxon>Gruiformes</taxon>
        <taxon>Rallidae</taxon>
        <taxon>Hypotaenidia</taxon>
    </lineage>
</organism>
<keyword evidence="1" id="KW-0808">Transferase</keyword>
<reference evidence="1" key="1">
    <citation type="submission" date="2020-03" db="EMBL/GenBank/DDBJ databases">
        <title>Okinawa Rail whole genome shotgun sequence.</title>
        <authorList>
            <person name="Nakajima N."/>
            <person name="Onuma M."/>
            <person name="Endoh D."/>
        </authorList>
    </citation>
    <scope>NUCLEOTIDE SEQUENCE</scope>
</reference>
<dbReference type="PANTHER" id="PTHR12563">
    <property type="entry name" value="GLYCEROL-3-PHOSPHATE ACYLTRANSFERASE"/>
    <property type="match status" value="1"/>
</dbReference>
<name>A0A6G1RQM6_9GRUI</name>
<dbReference type="GO" id="GO:0004366">
    <property type="term" value="F:glycerol-3-phosphate O-acyltransferase activity"/>
    <property type="evidence" value="ECO:0007669"/>
    <property type="project" value="TreeGrafter"/>
</dbReference>
<dbReference type="EMBL" id="ICPP01008069">
    <property type="protein sequence ID" value="LAC40713.1"/>
    <property type="molecule type" value="Transcribed_RNA"/>
</dbReference>
<proteinExistence type="predicted"/>
<dbReference type="PANTHER" id="PTHR12563:SF15">
    <property type="entry name" value="GLYCEROL-3-PHOSPHATE ACYLTRANSFERASE 2, MITOCHONDRIAL"/>
    <property type="match status" value="1"/>
</dbReference>
<reference evidence="1" key="2">
    <citation type="submission" date="2020-03" db="EMBL/GenBank/DDBJ databases">
        <authorList>
            <consortium name="Environmental Genome Science Research Promotion Project"/>
            <person name="Nakajima N."/>
            <person name="Onuma M."/>
            <person name="Endoh D."/>
        </authorList>
    </citation>
    <scope>NUCLEOTIDE SEQUENCE</scope>
</reference>
<dbReference type="GO" id="GO:0008654">
    <property type="term" value="P:phospholipid biosynthetic process"/>
    <property type="evidence" value="ECO:0007669"/>
    <property type="project" value="TreeGrafter"/>
</dbReference>
<dbReference type="GO" id="GO:0034587">
    <property type="term" value="P:piRNA processing"/>
    <property type="evidence" value="ECO:0007669"/>
    <property type="project" value="TreeGrafter"/>
</dbReference>
<evidence type="ECO:0000313" key="1">
    <source>
        <dbReference type="EMBL" id="LAC40713.1"/>
    </source>
</evidence>